<proteinExistence type="inferred from homology"/>
<evidence type="ECO:0000256" key="7">
    <source>
        <dbReference type="ARBA" id="ARBA00022833"/>
    </source>
</evidence>
<evidence type="ECO:0000256" key="11">
    <source>
        <dbReference type="PIRSR" id="PIRSR606262-2"/>
    </source>
</evidence>
<evidence type="ECO:0000256" key="12">
    <source>
        <dbReference type="PIRSR" id="PIRSR606262-3"/>
    </source>
</evidence>
<comment type="caution">
    <text evidence="15">The sequence shown here is derived from an EMBL/GenBank/DDBJ whole genome shotgun (WGS) entry which is preliminary data.</text>
</comment>
<keyword evidence="6 13" id="KW-0378">Hydrolase</keyword>
<dbReference type="InterPro" id="IPR016193">
    <property type="entry name" value="Cytidine_deaminase-like"/>
</dbReference>
<dbReference type="PANTHER" id="PTHR11644:SF2">
    <property type="entry name" value="CYTIDINE DEAMINASE"/>
    <property type="match status" value="1"/>
</dbReference>
<comment type="similarity">
    <text evidence="3 13">Belongs to the cytidine and deoxycytidylate deaminase family.</text>
</comment>
<dbReference type="PROSITE" id="PS00903">
    <property type="entry name" value="CYT_DCMP_DEAMINASES_1"/>
    <property type="match status" value="1"/>
</dbReference>
<dbReference type="PROSITE" id="PS51747">
    <property type="entry name" value="CYT_DCMP_DEAMINASES_2"/>
    <property type="match status" value="1"/>
</dbReference>
<dbReference type="Gene3D" id="3.40.140.10">
    <property type="entry name" value="Cytidine Deaminase, domain 2"/>
    <property type="match status" value="1"/>
</dbReference>
<feature type="binding site" evidence="12">
    <location>
        <position position="102"/>
    </location>
    <ligand>
        <name>Zn(2+)</name>
        <dbReference type="ChEBI" id="CHEBI:29105"/>
        <note>catalytic</note>
    </ligand>
</feature>
<dbReference type="AlphaFoldDB" id="A0A1W0XF74"/>
<dbReference type="GO" id="GO:0005829">
    <property type="term" value="C:cytosol"/>
    <property type="evidence" value="ECO:0007669"/>
    <property type="project" value="TreeGrafter"/>
</dbReference>
<feature type="binding site" evidence="12">
    <location>
        <position position="105"/>
    </location>
    <ligand>
        <name>Zn(2+)</name>
        <dbReference type="ChEBI" id="CHEBI:29105"/>
        <note>catalytic</note>
    </ligand>
</feature>
<dbReference type="CDD" id="cd01283">
    <property type="entry name" value="cytidine_deaminase"/>
    <property type="match status" value="1"/>
</dbReference>
<evidence type="ECO:0000256" key="5">
    <source>
        <dbReference type="ARBA" id="ARBA00022723"/>
    </source>
</evidence>
<protein>
    <recommendedName>
        <fullName evidence="4 13">Cytidine deaminase</fullName>
        <ecNumber evidence="4 13">3.5.4.5</ecNumber>
    </recommendedName>
    <alternativeName>
        <fullName evidence="8 13">Cytidine aminohydrolase</fullName>
    </alternativeName>
</protein>
<evidence type="ECO:0000259" key="14">
    <source>
        <dbReference type="PROSITE" id="PS51747"/>
    </source>
</evidence>
<evidence type="ECO:0000256" key="9">
    <source>
        <dbReference type="ARBA" id="ARBA00049558"/>
    </source>
</evidence>
<dbReference type="SUPFAM" id="SSF53927">
    <property type="entry name" value="Cytidine deaminase-like"/>
    <property type="match status" value="1"/>
</dbReference>
<dbReference type="InterPro" id="IPR002125">
    <property type="entry name" value="CMP_dCMP_dom"/>
</dbReference>
<feature type="binding site" evidence="11">
    <location>
        <begin position="57"/>
        <end position="63"/>
    </location>
    <ligand>
        <name>substrate</name>
    </ligand>
</feature>
<dbReference type="OrthoDB" id="414540at2759"/>
<keyword evidence="7 12" id="KW-0862">Zinc</keyword>
<dbReference type="PANTHER" id="PTHR11644">
    <property type="entry name" value="CYTIDINE DEAMINASE"/>
    <property type="match status" value="1"/>
</dbReference>
<feature type="domain" description="CMP/dCMP-type deaminase" evidence="14">
    <location>
        <begin position="15"/>
        <end position="137"/>
    </location>
</feature>
<evidence type="ECO:0000256" key="6">
    <source>
        <dbReference type="ARBA" id="ARBA00022801"/>
    </source>
</evidence>
<dbReference type="Pfam" id="PF00383">
    <property type="entry name" value="dCMP_cyt_deam_1"/>
    <property type="match status" value="1"/>
</dbReference>
<dbReference type="GO" id="GO:0072527">
    <property type="term" value="P:pyrimidine-containing compound metabolic process"/>
    <property type="evidence" value="ECO:0007669"/>
    <property type="project" value="UniProtKB-ARBA"/>
</dbReference>
<name>A0A1W0XF74_HYPEX</name>
<dbReference type="GO" id="GO:0008270">
    <property type="term" value="F:zinc ion binding"/>
    <property type="evidence" value="ECO:0007669"/>
    <property type="project" value="UniProtKB-UniRule"/>
</dbReference>
<dbReference type="InterPro" id="IPR006262">
    <property type="entry name" value="Cyt_deam_tetra"/>
</dbReference>
<dbReference type="Proteomes" id="UP000192578">
    <property type="component" value="Unassembled WGS sequence"/>
</dbReference>
<feature type="binding site" evidence="12">
    <location>
        <position position="68"/>
    </location>
    <ligand>
        <name>Zn(2+)</name>
        <dbReference type="ChEBI" id="CHEBI:29105"/>
        <note>catalytic</note>
    </ligand>
</feature>
<evidence type="ECO:0000313" key="15">
    <source>
        <dbReference type="EMBL" id="OQV26012.1"/>
    </source>
</evidence>
<evidence type="ECO:0000256" key="3">
    <source>
        <dbReference type="ARBA" id="ARBA00006576"/>
    </source>
</evidence>
<sequence length="161" mass="17510">MAESVNFSLLQATDSEIRDLIRACQSVKKEAYCVYSEFRVGAALLTEHDRHIITGCNVENASYGLTVCAERSAICSAVSRGYRKFPVIAVTSDVATRFCTPCGACRQFIAEFSPSGQVLLVKPGYQEEEYMTGTGIQIISVANLLPLGFTPNDLILAKSTL</sequence>
<dbReference type="FunFam" id="3.40.140.10:FF:000008">
    <property type="entry name" value="Cytidine deaminase"/>
    <property type="match status" value="1"/>
</dbReference>
<evidence type="ECO:0000256" key="10">
    <source>
        <dbReference type="PIRSR" id="PIRSR606262-1"/>
    </source>
</evidence>
<dbReference type="GO" id="GO:0055086">
    <property type="term" value="P:nucleobase-containing small molecule metabolic process"/>
    <property type="evidence" value="ECO:0007669"/>
    <property type="project" value="UniProtKB-ARBA"/>
</dbReference>
<evidence type="ECO:0000256" key="1">
    <source>
        <dbReference type="ARBA" id="ARBA00001947"/>
    </source>
</evidence>
<accession>A0A1W0XF74</accession>
<evidence type="ECO:0000256" key="4">
    <source>
        <dbReference type="ARBA" id="ARBA00012783"/>
    </source>
</evidence>
<reference evidence="16" key="1">
    <citation type="submission" date="2017-01" db="EMBL/GenBank/DDBJ databases">
        <title>Comparative genomics of anhydrobiosis in the tardigrade Hypsibius dujardini.</title>
        <authorList>
            <person name="Yoshida Y."/>
            <person name="Koutsovoulos G."/>
            <person name="Laetsch D."/>
            <person name="Stevens L."/>
            <person name="Kumar S."/>
            <person name="Horikawa D."/>
            <person name="Ishino K."/>
            <person name="Komine S."/>
            <person name="Tomita M."/>
            <person name="Blaxter M."/>
            <person name="Arakawa K."/>
        </authorList>
    </citation>
    <scope>NUCLEOTIDE SEQUENCE [LARGE SCALE GENOMIC DNA]</scope>
    <source>
        <strain evidence="16">Z151</strain>
    </source>
</reference>
<comment type="cofactor">
    <cofactor evidence="1 12 13">
        <name>Zn(2+)</name>
        <dbReference type="ChEBI" id="CHEBI:29105"/>
    </cofactor>
</comment>
<evidence type="ECO:0000313" key="16">
    <source>
        <dbReference type="Proteomes" id="UP000192578"/>
    </source>
</evidence>
<dbReference type="GO" id="GO:0042802">
    <property type="term" value="F:identical protein binding"/>
    <property type="evidence" value="ECO:0007669"/>
    <property type="project" value="UniProtKB-ARBA"/>
</dbReference>
<organism evidence="15 16">
    <name type="scientific">Hypsibius exemplaris</name>
    <name type="common">Freshwater tardigrade</name>
    <dbReference type="NCBI Taxonomy" id="2072580"/>
    <lineage>
        <taxon>Eukaryota</taxon>
        <taxon>Metazoa</taxon>
        <taxon>Ecdysozoa</taxon>
        <taxon>Tardigrada</taxon>
        <taxon>Eutardigrada</taxon>
        <taxon>Parachela</taxon>
        <taxon>Hypsibioidea</taxon>
        <taxon>Hypsibiidae</taxon>
        <taxon>Hypsibius</taxon>
    </lineage>
</organism>
<keyword evidence="5 12" id="KW-0479">Metal-binding</keyword>
<dbReference type="EMBL" id="MTYJ01000001">
    <property type="protein sequence ID" value="OQV26012.1"/>
    <property type="molecule type" value="Genomic_DNA"/>
</dbReference>
<comment type="catalytic activity">
    <reaction evidence="9 13">
        <text>cytidine + H2O + H(+) = uridine + NH4(+)</text>
        <dbReference type="Rhea" id="RHEA:16069"/>
        <dbReference type="ChEBI" id="CHEBI:15377"/>
        <dbReference type="ChEBI" id="CHEBI:15378"/>
        <dbReference type="ChEBI" id="CHEBI:16704"/>
        <dbReference type="ChEBI" id="CHEBI:17562"/>
        <dbReference type="ChEBI" id="CHEBI:28938"/>
        <dbReference type="EC" id="3.5.4.5"/>
    </reaction>
</comment>
<evidence type="ECO:0000256" key="2">
    <source>
        <dbReference type="ARBA" id="ARBA00003949"/>
    </source>
</evidence>
<dbReference type="NCBIfam" id="TIGR01354">
    <property type="entry name" value="cyt_deam_tetra"/>
    <property type="match status" value="1"/>
</dbReference>
<dbReference type="NCBIfam" id="NF004064">
    <property type="entry name" value="PRK05578.1"/>
    <property type="match status" value="1"/>
</dbReference>
<evidence type="ECO:0000256" key="8">
    <source>
        <dbReference type="ARBA" id="ARBA00032005"/>
    </source>
</evidence>
<keyword evidence="16" id="KW-1185">Reference proteome</keyword>
<evidence type="ECO:0000256" key="13">
    <source>
        <dbReference type="RuleBase" id="RU364006"/>
    </source>
</evidence>
<dbReference type="EC" id="3.5.4.5" evidence="4 13"/>
<dbReference type="GO" id="GO:0004126">
    <property type="term" value="F:cytidine deaminase activity"/>
    <property type="evidence" value="ECO:0007669"/>
    <property type="project" value="UniProtKB-UniRule"/>
</dbReference>
<gene>
    <name evidence="15" type="ORF">BV898_00144</name>
</gene>
<dbReference type="InterPro" id="IPR050202">
    <property type="entry name" value="Cyt/Deoxycyt_deaminase"/>
</dbReference>
<feature type="active site" description="Proton donor" evidence="10">
    <location>
        <position position="70"/>
    </location>
</feature>
<comment type="catalytic activity">
    <reaction evidence="13">
        <text>2'-deoxycytidine + H2O + H(+) = 2'-deoxyuridine + NH4(+)</text>
        <dbReference type="Rhea" id="RHEA:13433"/>
        <dbReference type="ChEBI" id="CHEBI:15377"/>
        <dbReference type="ChEBI" id="CHEBI:15378"/>
        <dbReference type="ChEBI" id="CHEBI:15698"/>
        <dbReference type="ChEBI" id="CHEBI:16450"/>
        <dbReference type="ChEBI" id="CHEBI:28938"/>
        <dbReference type="EC" id="3.5.4.5"/>
    </reaction>
</comment>
<comment type="function">
    <text evidence="2 13">This enzyme scavenges exogenous and endogenous cytidine and 2'-deoxycytidine for UMP synthesis.</text>
</comment>
<dbReference type="InterPro" id="IPR016192">
    <property type="entry name" value="APOBEC/CMP_deaminase_Zn-bd"/>
</dbReference>